<name>A0A1T5B360_9SPHI</name>
<sequence length="558" mass="61441">MLTRALIFLTCFFSTIHSYPQSINDCPQNIGFETGTFANWRAYSGFVNVVNNNNVRTTNYDLSETGPQYGQHTIIPKGIDKDEYGGFPLNSPNGSEYIVKLGNNVGGHGAERVSYSFEVPANVAAYSVIFNYAVVLQAPNHQPYEQPKFTVQIIDETNSASTSCGSFEFVAGGALPGFKRSETQNDVVYKPWSPVLLNLTDYIGHRIRLEFTSNDCTFNAHFGYVYLDVTENCSFPVTGNIICPGAEPIVLKSLPGFNEYEWRNTQTGDLLGTADSLVLPADTPVGTNIALKLIPFPGLGCIQTLYTTLQGLTIRVKQPPPECVSVDMTLPTHVSGNYPDLTYTYWEDANATIPHPNPKKITKSGTYYIKGQNKRGCFAIAEFKAIIAEKPTITITDPDPVDYPATVDLTRSFIPDPTMKYSYWRDPKATVPVADAKAVNRDATFYIKVTNAAGCSIVEPVVANIIYEGIVIPNTFTPNGDGINDLLTVLIDNAITVKSFKIFNKWGDVVFTTTDIYNYWDGNKNGTSLPVGVYYWFVDGVDDKNGKVKKSGSVAVLR</sequence>
<dbReference type="OrthoDB" id="1490014at2"/>
<dbReference type="EMBL" id="FUYR01000001">
    <property type="protein sequence ID" value="SKB41721.1"/>
    <property type="molecule type" value="Genomic_DNA"/>
</dbReference>
<proteinExistence type="predicted"/>
<keyword evidence="2" id="KW-1185">Reference proteome</keyword>
<accession>A0A1T5B360</accession>
<dbReference type="InterPro" id="IPR026341">
    <property type="entry name" value="T9SS_type_B"/>
</dbReference>
<evidence type="ECO:0000313" key="1">
    <source>
        <dbReference type="EMBL" id="SKB41721.1"/>
    </source>
</evidence>
<evidence type="ECO:0000313" key="2">
    <source>
        <dbReference type="Proteomes" id="UP000189981"/>
    </source>
</evidence>
<reference evidence="2" key="1">
    <citation type="submission" date="2017-02" db="EMBL/GenBank/DDBJ databases">
        <authorList>
            <person name="Varghese N."/>
            <person name="Submissions S."/>
        </authorList>
    </citation>
    <scope>NUCLEOTIDE SEQUENCE [LARGE SCALE GENOMIC DNA]</scope>
    <source>
        <strain evidence="2">DSM 22385</strain>
    </source>
</reference>
<dbReference type="Proteomes" id="UP000189981">
    <property type="component" value="Unassembled WGS sequence"/>
</dbReference>
<gene>
    <name evidence="1" type="ORF">SAMN05661099_1246</name>
</gene>
<dbReference type="STRING" id="572036.SAMN05661099_1246"/>
<dbReference type="Pfam" id="PF13585">
    <property type="entry name" value="CHU_C"/>
    <property type="match status" value="1"/>
</dbReference>
<organism evidence="1 2">
    <name type="scientific">Daejeonella lutea</name>
    <dbReference type="NCBI Taxonomy" id="572036"/>
    <lineage>
        <taxon>Bacteria</taxon>
        <taxon>Pseudomonadati</taxon>
        <taxon>Bacteroidota</taxon>
        <taxon>Sphingobacteriia</taxon>
        <taxon>Sphingobacteriales</taxon>
        <taxon>Sphingobacteriaceae</taxon>
        <taxon>Daejeonella</taxon>
    </lineage>
</organism>
<dbReference type="NCBIfam" id="TIGR04131">
    <property type="entry name" value="Bac_Flav_CTERM"/>
    <property type="match status" value="1"/>
</dbReference>
<protein>
    <submittedName>
        <fullName evidence="1">Gliding motility-associated C-terminal domain-containing protein</fullName>
    </submittedName>
</protein>
<dbReference type="AlphaFoldDB" id="A0A1T5B360"/>
<dbReference type="RefSeq" id="WP_079701743.1">
    <property type="nucleotide sequence ID" value="NZ_FUYR01000001.1"/>
</dbReference>